<evidence type="ECO:0000313" key="8">
    <source>
        <dbReference type="Proteomes" id="UP000759131"/>
    </source>
</evidence>
<dbReference type="EMBL" id="CAJPIZ010019552">
    <property type="protein sequence ID" value="CAG2116971.1"/>
    <property type="molecule type" value="Genomic_DNA"/>
</dbReference>
<dbReference type="GO" id="GO:0007166">
    <property type="term" value="P:cell surface receptor signaling pathway"/>
    <property type="evidence" value="ECO:0007669"/>
    <property type="project" value="InterPro"/>
</dbReference>
<feature type="signal peptide" evidence="5">
    <location>
        <begin position="1"/>
        <end position="17"/>
    </location>
</feature>
<accession>A0A7R9QAU5</accession>
<evidence type="ECO:0000256" key="5">
    <source>
        <dbReference type="SAM" id="SignalP"/>
    </source>
</evidence>
<feature type="domain" description="G-protein coupled receptors family 2 profile 2" evidence="6">
    <location>
        <begin position="1"/>
        <end position="138"/>
    </location>
</feature>
<evidence type="ECO:0000256" key="3">
    <source>
        <dbReference type="ARBA" id="ARBA00022989"/>
    </source>
</evidence>
<gene>
    <name evidence="7" type="ORF">OSB1V03_LOCUS16926</name>
</gene>
<dbReference type="OrthoDB" id="16753at2759"/>
<organism evidence="7">
    <name type="scientific">Medioppia subpectinata</name>
    <dbReference type="NCBI Taxonomy" id="1979941"/>
    <lineage>
        <taxon>Eukaryota</taxon>
        <taxon>Metazoa</taxon>
        <taxon>Ecdysozoa</taxon>
        <taxon>Arthropoda</taxon>
        <taxon>Chelicerata</taxon>
        <taxon>Arachnida</taxon>
        <taxon>Acari</taxon>
        <taxon>Acariformes</taxon>
        <taxon>Sarcoptiformes</taxon>
        <taxon>Oribatida</taxon>
        <taxon>Brachypylina</taxon>
        <taxon>Oppioidea</taxon>
        <taxon>Oppiidae</taxon>
        <taxon>Medioppia</taxon>
    </lineage>
</organism>
<feature type="chain" id="PRO_5035592979" description="G-protein coupled receptors family 2 profile 2 domain-containing protein" evidence="5">
    <location>
        <begin position="18"/>
        <end position="196"/>
    </location>
</feature>
<dbReference type="Proteomes" id="UP000759131">
    <property type="component" value="Unassembled WGS sequence"/>
</dbReference>
<keyword evidence="8" id="KW-1185">Reference proteome</keyword>
<evidence type="ECO:0000256" key="2">
    <source>
        <dbReference type="ARBA" id="ARBA00022692"/>
    </source>
</evidence>
<name>A0A7R9QAU5_9ACAR</name>
<evidence type="ECO:0000259" key="6">
    <source>
        <dbReference type="PROSITE" id="PS50261"/>
    </source>
</evidence>
<evidence type="ECO:0000313" key="7">
    <source>
        <dbReference type="EMBL" id="CAD7637295.1"/>
    </source>
</evidence>
<protein>
    <recommendedName>
        <fullName evidence="6">G-protein coupled receptors family 2 profile 2 domain-containing protein</fullName>
    </recommendedName>
</protein>
<dbReference type="AlphaFoldDB" id="A0A7R9QAU5"/>
<dbReference type="InterPro" id="IPR017983">
    <property type="entry name" value="GPCR_2_secretin-like_CS"/>
</dbReference>
<feature type="non-terminal residue" evidence="7">
    <location>
        <position position="1"/>
    </location>
</feature>
<keyword evidence="5" id="KW-0732">Signal</keyword>
<keyword evidence="3" id="KW-1133">Transmembrane helix</keyword>
<sequence length="196" mass="21786">VNCIFLLLLLRVLCIKASSTMGPQYSNSGHINNSGAGGGVITRQSIVVSLRAAILLLPLYGLHYLFVVYRPNIEVLSSHFGPQYYCSHSMAYTISSSSTGLTSSKTLSCWFSEVYHYLTLTLDGLQGCAVSIIFCFANHEISQYLLRRSLERVSTRGQRSTTIYMTEVVSLETIVRKGEHKRTEEYNHLHDGSGGH</sequence>
<dbReference type="EMBL" id="OC874127">
    <property type="protein sequence ID" value="CAD7637295.1"/>
    <property type="molecule type" value="Genomic_DNA"/>
</dbReference>
<keyword evidence="2" id="KW-0812">Transmembrane</keyword>
<evidence type="ECO:0000256" key="4">
    <source>
        <dbReference type="ARBA" id="ARBA00023136"/>
    </source>
</evidence>
<comment type="subcellular location">
    <subcellularLocation>
        <location evidence="1">Membrane</location>
        <topology evidence="1">Multi-pass membrane protein</topology>
    </subcellularLocation>
</comment>
<dbReference type="PROSITE" id="PS50261">
    <property type="entry name" value="G_PROTEIN_RECEP_F2_4"/>
    <property type="match status" value="1"/>
</dbReference>
<proteinExistence type="predicted"/>
<dbReference type="InterPro" id="IPR017981">
    <property type="entry name" value="GPCR_2-like_7TM"/>
</dbReference>
<evidence type="ECO:0000256" key="1">
    <source>
        <dbReference type="ARBA" id="ARBA00004141"/>
    </source>
</evidence>
<dbReference type="PROSITE" id="PS00650">
    <property type="entry name" value="G_PROTEIN_RECEP_F2_2"/>
    <property type="match status" value="1"/>
</dbReference>
<keyword evidence="4" id="KW-0472">Membrane</keyword>
<dbReference type="GO" id="GO:0004930">
    <property type="term" value="F:G protein-coupled receptor activity"/>
    <property type="evidence" value="ECO:0007669"/>
    <property type="project" value="InterPro"/>
</dbReference>
<reference evidence="7" key="1">
    <citation type="submission" date="2020-11" db="EMBL/GenBank/DDBJ databases">
        <authorList>
            <person name="Tran Van P."/>
        </authorList>
    </citation>
    <scope>NUCLEOTIDE SEQUENCE</scope>
</reference>
<dbReference type="GO" id="GO:0016020">
    <property type="term" value="C:membrane"/>
    <property type="evidence" value="ECO:0007669"/>
    <property type="project" value="UniProtKB-SubCell"/>
</dbReference>
<dbReference type="Gene3D" id="1.20.1070.10">
    <property type="entry name" value="Rhodopsin 7-helix transmembrane proteins"/>
    <property type="match status" value="1"/>
</dbReference>